<evidence type="ECO:0000259" key="3">
    <source>
        <dbReference type="Pfam" id="PF00266"/>
    </source>
</evidence>
<dbReference type="GO" id="GO:0008483">
    <property type="term" value="F:transaminase activity"/>
    <property type="evidence" value="ECO:0007669"/>
    <property type="project" value="UniProtKB-KW"/>
</dbReference>
<dbReference type="KEGG" id="mphc:DMC14_001535"/>
<keyword evidence="5" id="KW-1185">Reference proteome</keyword>
<feature type="domain" description="Aminotransferase class V" evidence="3">
    <location>
        <begin position="20"/>
        <end position="377"/>
    </location>
</feature>
<name>A0A3T0TTT4_9BACT</name>
<accession>A0A3T0TTT4</accession>
<dbReference type="InterPro" id="IPR015421">
    <property type="entry name" value="PyrdxlP-dep_Trfase_major"/>
</dbReference>
<dbReference type="SUPFAM" id="SSF53383">
    <property type="entry name" value="PLP-dependent transferases"/>
    <property type="match status" value="1"/>
</dbReference>
<dbReference type="PANTHER" id="PTHR43586">
    <property type="entry name" value="CYSTEINE DESULFURASE"/>
    <property type="match status" value="1"/>
</dbReference>
<dbReference type="Gene3D" id="3.90.1150.10">
    <property type="entry name" value="Aspartate Aminotransferase, domain 1"/>
    <property type="match status" value="1"/>
</dbReference>
<reference evidence="4" key="1">
    <citation type="submission" date="2019-03" db="EMBL/GenBank/DDBJ databases">
        <title>Draft Sequence and Annotation of the Mycoplasma phocicerebrale Strain 1049T Genome.</title>
        <authorList>
            <person name="Frasca S.Jr."/>
            <person name="Kutish G.F."/>
            <person name="Castellanos Gell J."/>
            <person name="Michaels D.L."/>
            <person name="Brown D.R."/>
        </authorList>
    </citation>
    <scope>NUCLEOTIDE SEQUENCE</scope>
    <source>
        <strain evidence="4">1049</strain>
    </source>
</reference>
<dbReference type="PANTHER" id="PTHR43586:SF8">
    <property type="entry name" value="CYSTEINE DESULFURASE 1, CHLOROPLASTIC"/>
    <property type="match status" value="1"/>
</dbReference>
<dbReference type="InterPro" id="IPR015424">
    <property type="entry name" value="PyrdxlP-dep_Trfase"/>
</dbReference>
<protein>
    <submittedName>
        <fullName evidence="4">Aminotransferase class V-fold PLP-dependent enzyme</fullName>
    </submittedName>
</protein>
<dbReference type="InterPro" id="IPR015422">
    <property type="entry name" value="PyrdxlP-dep_Trfase_small"/>
</dbReference>
<evidence type="ECO:0000256" key="1">
    <source>
        <dbReference type="ARBA" id="ARBA00001933"/>
    </source>
</evidence>
<keyword evidence="4" id="KW-0032">Aminotransferase</keyword>
<keyword evidence="4" id="KW-0808">Transferase</keyword>
<evidence type="ECO:0000313" key="5">
    <source>
        <dbReference type="Proteomes" id="UP000256585"/>
    </source>
</evidence>
<dbReference type="AlphaFoldDB" id="A0A3T0TTT4"/>
<dbReference type="RefSeq" id="WP_116171702.1">
    <property type="nucleotide sequence ID" value="NZ_CP033058.2"/>
</dbReference>
<dbReference type="Pfam" id="PF00266">
    <property type="entry name" value="Aminotran_5"/>
    <property type="match status" value="1"/>
</dbReference>
<comment type="cofactor">
    <cofactor evidence="1">
        <name>pyridoxal 5'-phosphate</name>
        <dbReference type="ChEBI" id="CHEBI:597326"/>
    </cofactor>
</comment>
<dbReference type="InterPro" id="IPR000192">
    <property type="entry name" value="Aminotrans_V_dom"/>
</dbReference>
<evidence type="ECO:0000256" key="2">
    <source>
        <dbReference type="ARBA" id="ARBA00022898"/>
    </source>
</evidence>
<dbReference type="Proteomes" id="UP000256585">
    <property type="component" value="Chromosome"/>
</dbReference>
<proteinExistence type="predicted"/>
<dbReference type="Gene3D" id="3.40.640.10">
    <property type="entry name" value="Type I PLP-dependent aspartate aminotransferase-like (Major domain)"/>
    <property type="match status" value="1"/>
</dbReference>
<dbReference type="EMBL" id="CP033058">
    <property type="protein sequence ID" value="AZZ65468.1"/>
    <property type="molecule type" value="Genomic_DNA"/>
</dbReference>
<evidence type="ECO:0000313" key="4">
    <source>
        <dbReference type="EMBL" id="AZZ65468.1"/>
    </source>
</evidence>
<organism evidence="4 5">
    <name type="scientific">Metamycoplasma phocicerebrale</name>
    <dbReference type="NCBI Taxonomy" id="142649"/>
    <lineage>
        <taxon>Bacteria</taxon>
        <taxon>Bacillati</taxon>
        <taxon>Mycoplasmatota</taxon>
        <taxon>Mycoplasmoidales</taxon>
        <taxon>Metamycoplasmataceae</taxon>
        <taxon>Metamycoplasma</taxon>
    </lineage>
</organism>
<gene>
    <name evidence="4" type="ORF">DMC14_001535</name>
</gene>
<keyword evidence="2" id="KW-0663">Pyridoxal phosphate</keyword>
<dbReference type="OrthoDB" id="9804366at2"/>
<sequence length="391" mass="44773">MNIKKIKNLFPMFKNNKKIVYLDNAALAFKPKSVINKGIEFYEKYSISTRTADSILGYKMANDLLDVRKKIANFIDSKPNEVIFNSGSTEGLNTIAKMLSNIFNEGEIIFSYYNHSSAIVPFLENFKNKNFKVLYFSAEEEIINAINSQTKIVVIPQITNNFQMKYNFKKIYEKCKKYNVILINDAAQAVVHEKVSLKLSDVIVFSGNKLYGPTGIGALIIKEELLNKLLPQKWGGGQVQDIYDSWNWNPRNTIGKWEPGTANFAGILQLGEAIDFFTNYDLKCIKDHEKEIANYAYDKLLSVNNIKIDSKRGDNIILFNIENIPSQEVAYYLGKRNIYVRAGAFCAYKFKEIKKLTNSYVRVSLAMYNTKKDIDILVEELKKGGNFIEIF</sequence>